<comment type="caution">
    <text evidence="6">The sequence shown here is derived from an EMBL/GenBank/DDBJ whole genome shotgun (WGS) entry which is preliminary data.</text>
</comment>
<dbReference type="Pfam" id="PF02809">
    <property type="entry name" value="UIM"/>
    <property type="match status" value="3"/>
</dbReference>
<accession>A0A226E266</accession>
<reference evidence="6 7" key="1">
    <citation type="submission" date="2015-12" db="EMBL/GenBank/DDBJ databases">
        <title>The genome of Folsomia candida.</title>
        <authorList>
            <person name="Faddeeva A."/>
            <person name="Derks M.F."/>
            <person name="Anvar Y."/>
            <person name="Smit S."/>
            <person name="Van Straalen N."/>
            <person name="Roelofs D."/>
        </authorList>
    </citation>
    <scope>NUCLEOTIDE SEQUENCE [LARGE SCALE GENOMIC DNA]</scope>
    <source>
        <strain evidence="6 7">VU population</strain>
        <tissue evidence="6">Whole body</tissue>
    </source>
</reference>
<dbReference type="InterPro" id="IPR036465">
    <property type="entry name" value="vWFA_dom_sf"/>
</dbReference>
<dbReference type="STRING" id="158441.A0A226E266"/>
<evidence type="ECO:0000313" key="7">
    <source>
        <dbReference type="Proteomes" id="UP000198287"/>
    </source>
</evidence>
<evidence type="ECO:0000259" key="5">
    <source>
        <dbReference type="PROSITE" id="PS50234"/>
    </source>
</evidence>
<dbReference type="Gene3D" id="6.10.250.380">
    <property type="match status" value="1"/>
</dbReference>
<dbReference type="GO" id="GO:0005829">
    <property type="term" value="C:cytosol"/>
    <property type="evidence" value="ECO:0007669"/>
    <property type="project" value="TreeGrafter"/>
</dbReference>
<feature type="region of interest" description="Disordered" evidence="4">
    <location>
        <begin position="303"/>
        <end position="326"/>
    </location>
</feature>
<dbReference type="SMART" id="SM00327">
    <property type="entry name" value="VWA"/>
    <property type="match status" value="1"/>
</dbReference>
<dbReference type="CDD" id="cd01452">
    <property type="entry name" value="VWA_26S_proteasome_subunit"/>
    <property type="match status" value="1"/>
</dbReference>
<protein>
    <recommendedName>
        <fullName evidence="2">26S proteasome non-ATPase regulatory subunit 4</fullName>
    </recommendedName>
</protein>
<dbReference type="InterPro" id="IPR002035">
    <property type="entry name" value="VWF_A"/>
</dbReference>
<dbReference type="GO" id="GO:0043161">
    <property type="term" value="P:proteasome-mediated ubiquitin-dependent protein catabolic process"/>
    <property type="evidence" value="ECO:0007669"/>
    <property type="project" value="TreeGrafter"/>
</dbReference>
<dbReference type="AlphaFoldDB" id="A0A226E266"/>
<dbReference type="InterPro" id="IPR027040">
    <property type="entry name" value="PSMD4"/>
</dbReference>
<dbReference type="InterPro" id="IPR003903">
    <property type="entry name" value="UIM_dom"/>
</dbReference>
<dbReference type="PANTHER" id="PTHR10223:SF0">
    <property type="entry name" value="26S PROTEASOME NON-ATPASE REGULATORY SUBUNIT 4"/>
    <property type="match status" value="1"/>
</dbReference>
<dbReference type="Gene3D" id="3.40.50.410">
    <property type="entry name" value="von Willebrand factor, type A domain"/>
    <property type="match status" value="1"/>
</dbReference>
<dbReference type="Proteomes" id="UP000198287">
    <property type="component" value="Unassembled WGS sequence"/>
</dbReference>
<dbReference type="EMBL" id="LNIX01000007">
    <property type="protein sequence ID" value="OXA51368.1"/>
    <property type="molecule type" value="Genomic_DNA"/>
</dbReference>
<evidence type="ECO:0000256" key="4">
    <source>
        <dbReference type="SAM" id="MobiDB-lite"/>
    </source>
</evidence>
<keyword evidence="7" id="KW-1185">Reference proteome</keyword>
<dbReference type="GO" id="GO:0005634">
    <property type="term" value="C:nucleus"/>
    <property type="evidence" value="ECO:0007669"/>
    <property type="project" value="TreeGrafter"/>
</dbReference>
<dbReference type="GO" id="GO:0008540">
    <property type="term" value="C:proteasome regulatory particle, base subcomplex"/>
    <property type="evidence" value="ECO:0007669"/>
    <property type="project" value="TreeGrafter"/>
</dbReference>
<evidence type="ECO:0000256" key="1">
    <source>
        <dbReference type="ARBA" id="ARBA00005574"/>
    </source>
</evidence>
<name>A0A226E266_FOLCA</name>
<comment type="similarity">
    <text evidence="1">Belongs to the proteasome subunit S5A family.</text>
</comment>
<feature type="region of interest" description="Disordered" evidence="4">
    <location>
        <begin position="349"/>
        <end position="382"/>
    </location>
</feature>
<keyword evidence="3" id="KW-0647">Proteasome</keyword>
<dbReference type="SMART" id="SM00726">
    <property type="entry name" value="UIM"/>
    <property type="match status" value="3"/>
</dbReference>
<dbReference type="PANTHER" id="PTHR10223">
    <property type="entry name" value="26S PROTEASOME NON-ATPASE REGULATORY SUBUNIT 4"/>
    <property type="match status" value="1"/>
</dbReference>
<feature type="compositionally biased region" description="Polar residues" evidence="4">
    <location>
        <begin position="236"/>
        <end position="247"/>
    </location>
</feature>
<gene>
    <name evidence="6" type="ORF">Fcan01_13903</name>
</gene>
<feature type="region of interest" description="Disordered" evidence="4">
    <location>
        <begin position="225"/>
        <end position="250"/>
    </location>
</feature>
<dbReference type="OrthoDB" id="1731724at2759"/>
<dbReference type="FunFam" id="3.40.50.410:FF:000005">
    <property type="entry name" value="26S proteasome non-ATPase regulatory subunit 4"/>
    <property type="match status" value="1"/>
</dbReference>
<feature type="domain" description="VWFA" evidence="5">
    <location>
        <begin position="5"/>
        <end position="188"/>
    </location>
</feature>
<dbReference type="OMA" id="SSAMDTC"/>
<organism evidence="6 7">
    <name type="scientific">Folsomia candida</name>
    <name type="common">Springtail</name>
    <dbReference type="NCBI Taxonomy" id="158441"/>
    <lineage>
        <taxon>Eukaryota</taxon>
        <taxon>Metazoa</taxon>
        <taxon>Ecdysozoa</taxon>
        <taxon>Arthropoda</taxon>
        <taxon>Hexapoda</taxon>
        <taxon>Collembola</taxon>
        <taxon>Entomobryomorpha</taxon>
        <taxon>Isotomoidea</taxon>
        <taxon>Isotomidae</taxon>
        <taxon>Proisotominae</taxon>
        <taxon>Folsomia</taxon>
    </lineage>
</organism>
<dbReference type="Pfam" id="PF13519">
    <property type="entry name" value="VWA_2"/>
    <property type="match status" value="1"/>
</dbReference>
<dbReference type="PROSITE" id="PS50234">
    <property type="entry name" value="VWFA"/>
    <property type="match status" value="1"/>
</dbReference>
<evidence type="ECO:0000256" key="2">
    <source>
        <dbReference type="ARBA" id="ARBA00014934"/>
    </source>
</evidence>
<feature type="region of interest" description="Disordered" evidence="4">
    <location>
        <begin position="263"/>
        <end position="282"/>
    </location>
</feature>
<evidence type="ECO:0000256" key="3">
    <source>
        <dbReference type="ARBA" id="ARBA00022942"/>
    </source>
</evidence>
<dbReference type="GO" id="GO:0031593">
    <property type="term" value="F:polyubiquitin modification-dependent protein binding"/>
    <property type="evidence" value="ECO:0007669"/>
    <property type="project" value="TreeGrafter"/>
</dbReference>
<feature type="compositionally biased region" description="Basic and acidic residues" evidence="4">
    <location>
        <begin position="225"/>
        <end position="235"/>
    </location>
</feature>
<proteinExistence type="inferred from homology"/>
<dbReference type="PROSITE" id="PS50330">
    <property type="entry name" value="UIM"/>
    <property type="match status" value="2"/>
</dbReference>
<evidence type="ECO:0000313" key="6">
    <source>
        <dbReference type="EMBL" id="OXA51368.1"/>
    </source>
</evidence>
<dbReference type="Gene3D" id="6.10.300.40">
    <property type="match status" value="1"/>
</dbReference>
<sequence>MVLESTMICVDDSDFMRNGDFVPTRLAAMQDAVSIVCHSKTRSNPENNVGLLTMASSEVLTTLTTDVNKLISKLLALQPQGELKLLSGLRVAHLALKHRQGKNHKMRIIVFVGSPMDAVDQAELVRLAKRLKKEKVNVDVVSFGEEKGNAASLNAFIETLNGKDGTGSHLLTVAGSPSLTDALVQSPILQTEDGGPAPGIGAGGYDFGMDGDDPELALALRVSMEEQRARQEAESRGNNPESGTEGASNEERMLEQALQMSIDNPAGAPRSSSGGAPDFSSMTEEEQIAYAMQMSMQDAATEVAKPTAVKKEASSEEAMDVDEIPTQVVSTPDEGLADADYLQQVLEGLPSSNSPKKEADPPAPAAAASKKPGDPKSGGSGSKKKTVLLAFRRFGTVLSAFQRFGDSEGSVFFSFRPFWDRPFGVSAILGPSFWRFGDSGPSFRLFSDSEGSVFFRFGRSGTVLLAFRRFWDRPFGVSAIGRFWGERYDSCSEISLEN</sequence>
<dbReference type="SUPFAM" id="SSF53300">
    <property type="entry name" value="vWA-like"/>
    <property type="match status" value="1"/>
</dbReference>